<dbReference type="Proteomes" id="UP000267096">
    <property type="component" value="Unassembled WGS sequence"/>
</dbReference>
<organism evidence="4">
    <name type="scientific">Anisakis simplex</name>
    <name type="common">Herring worm</name>
    <dbReference type="NCBI Taxonomy" id="6269"/>
    <lineage>
        <taxon>Eukaryota</taxon>
        <taxon>Metazoa</taxon>
        <taxon>Ecdysozoa</taxon>
        <taxon>Nematoda</taxon>
        <taxon>Chromadorea</taxon>
        <taxon>Rhabditida</taxon>
        <taxon>Spirurina</taxon>
        <taxon>Ascaridomorpha</taxon>
        <taxon>Ascaridoidea</taxon>
        <taxon>Anisakidae</taxon>
        <taxon>Anisakis</taxon>
        <taxon>Anisakis simplex complex</taxon>
    </lineage>
</organism>
<keyword evidence="3" id="KW-1185">Reference proteome</keyword>
<feature type="region of interest" description="Disordered" evidence="1">
    <location>
        <begin position="74"/>
        <end position="98"/>
    </location>
</feature>
<feature type="compositionally biased region" description="Pro residues" evidence="1">
    <location>
        <begin position="34"/>
        <end position="49"/>
    </location>
</feature>
<evidence type="ECO:0000313" key="4">
    <source>
        <dbReference type="WBParaSite" id="ASIM_0000714801-mRNA-1"/>
    </source>
</evidence>
<gene>
    <name evidence="2" type="ORF">ASIM_LOCUS6915</name>
</gene>
<feature type="compositionally biased region" description="Basic residues" evidence="1">
    <location>
        <begin position="76"/>
        <end position="98"/>
    </location>
</feature>
<proteinExistence type="predicted"/>
<accession>A0A0M3JHN4</accession>
<reference evidence="4" key="1">
    <citation type="submission" date="2017-02" db="UniProtKB">
        <authorList>
            <consortium name="WormBaseParasite"/>
        </authorList>
    </citation>
    <scope>IDENTIFICATION</scope>
</reference>
<dbReference type="WBParaSite" id="ASIM_0000714801-mRNA-1">
    <property type="protein sequence ID" value="ASIM_0000714801-mRNA-1"/>
    <property type="gene ID" value="ASIM_0000714801"/>
</dbReference>
<feature type="region of interest" description="Disordered" evidence="1">
    <location>
        <begin position="31"/>
        <end position="57"/>
    </location>
</feature>
<sequence>MLPVAPVAPVASVAPVAPVVPVAPVASAISAPSVVPPAPSPPTITPPPGLIQAQASGYDSADLGGGYDTAAAMPYSKKRATHKRRTRVHKKKFINKTS</sequence>
<evidence type="ECO:0000313" key="2">
    <source>
        <dbReference type="EMBL" id="VDK28103.1"/>
    </source>
</evidence>
<dbReference type="AlphaFoldDB" id="A0A0M3JHN4"/>
<protein>
    <submittedName>
        <fullName evidence="4">DUF1713 domain-containing protein</fullName>
    </submittedName>
</protein>
<evidence type="ECO:0000313" key="3">
    <source>
        <dbReference type="Proteomes" id="UP000267096"/>
    </source>
</evidence>
<dbReference type="EMBL" id="UYRR01015851">
    <property type="protein sequence ID" value="VDK28103.1"/>
    <property type="molecule type" value="Genomic_DNA"/>
</dbReference>
<name>A0A0M3JHN4_ANISI</name>
<reference evidence="2 3" key="2">
    <citation type="submission" date="2018-11" db="EMBL/GenBank/DDBJ databases">
        <authorList>
            <consortium name="Pathogen Informatics"/>
        </authorList>
    </citation>
    <scope>NUCLEOTIDE SEQUENCE [LARGE SCALE GENOMIC DNA]</scope>
</reference>
<evidence type="ECO:0000256" key="1">
    <source>
        <dbReference type="SAM" id="MobiDB-lite"/>
    </source>
</evidence>